<evidence type="ECO:0000256" key="2">
    <source>
        <dbReference type="SAM" id="MobiDB-lite"/>
    </source>
</evidence>
<protein>
    <recommendedName>
        <fullName evidence="4">Cell envelope-related transcriptional attenuator domain-containing protein</fullName>
    </recommendedName>
</protein>
<keyword evidence="6" id="KW-1185">Reference proteome</keyword>
<accession>A0A7R7DVS7</accession>
<feature type="compositionally biased region" description="Low complexity" evidence="2">
    <location>
        <begin position="39"/>
        <end position="50"/>
    </location>
</feature>
<sequence length="406" mass="43792">MASTPPNARGSARVRSGRTPGREGMSHGTVPRSYLGGQSRPARGSARPAPSGGGPGGPRGPRRPGGGGGGGGGNQYRGKRRPRWGRRILVIVLALVVLAGVGTVGVWAYASSLDSKLHRTDAFAGLTGGRPAKKVDGAQNILMLGSDMRTSWKKSGEKPRTDTIMLLHIDADHNHAYVVSIPRDTWVYVPEMKGANGGGTNAKINAAFAWGGTPLMVKTVEGFTGVRIDHVAIMNFQGFQQVTDALGGVRMYVDQTITSIHPPHRKFTKGWHTFDGAQALDYCRQRYQFATGDFARQKHQQQFLKALLNKAASSGTLSNPKKLNDFLQAVVKVIQVDKSFQLIDEAVQFRNLRSNDITFLTSPNDGTGTMDGQSVVLSDKQKASSLYDAVTNDSVAKWLKDNPQKK</sequence>
<dbReference type="KEGG" id="atl:Athai_62490"/>
<comment type="similarity">
    <text evidence="1">Belongs to the LytR/CpsA/Psr (LCP) family.</text>
</comment>
<keyword evidence="3" id="KW-0812">Transmembrane</keyword>
<name>A0A7R7DVS7_9ACTN</name>
<dbReference type="PANTHER" id="PTHR33392:SF6">
    <property type="entry name" value="POLYISOPRENYL-TEICHOIC ACID--PEPTIDOGLYCAN TEICHOIC ACID TRANSFERASE TAGU"/>
    <property type="match status" value="1"/>
</dbReference>
<dbReference type="Pfam" id="PF03816">
    <property type="entry name" value="LytR_cpsA_psr"/>
    <property type="match status" value="1"/>
</dbReference>
<dbReference type="EMBL" id="AP023355">
    <property type="protein sequence ID" value="BCJ38746.1"/>
    <property type="molecule type" value="Genomic_DNA"/>
</dbReference>
<dbReference type="NCBIfam" id="TIGR00350">
    <property type="entry name" value="lytR_cpsA_psr"/>
    <property type="match status" value="1"/>
</dbReference>
<dbReference type="InterPro" id="IPR050922">
    <property type="entry name" value="LytR/CpsA/Psr_CW_biosynth"/>
</dbReference>
<dbReference type="Gene3D" id="3.40.630.190">
    <property type="entry name" value="LCP protein"/>
    <property type="match status" value="1"/>
</dbReference>
<dbReference type="InterPro" id="IPR004474">
    <property type="entry name" value="LytR_CpsA_psr"/>
</dbReference>
<keyword evidence="3" id="KW-0472">Membrane</keyword>
<evidence type="ECO:0000256" key="1">
    <source>
        <dbReference type="ARBA" id="ARBA00006068"/>
    </source>
</evidence>
<evidence type="ECO:0000256" key="3">
    <source>
        <dbReference type="SAM" id="Phobius"/>
    </source>
</evidence>
<keyword evidence="3" id="KW-1133">Transmembrane helix</keyword>
<feature type="compositionally biased region" description="Gly residues" evidence="2">
    <location>
        <begin position="51"/>
        <end position="75"/>
    </location>
</feature>
<organism evidence="5 6">
    <name type="scientific">Actinocatenispora thailandica</name>
    <dbReference type="NCBI Taxonomy" id="227318"/>
    <lineage>
        <taxon>Bacteria</taxon>
        <taxon>Bacillati</taxon>
        <taxon>Actinomycetota</taxon>
        <taxon>Actinomycetes</taxon>
        <taxon>Micromonosporales</taxon>
        <taxon>Micromonosporaceae</taxon>
        <taxon>Actinocatenispora</taxon>
    </lineage>
</organism>
<dbReference type="AlphaFoldDB" id="A0A7R7DVS7"/>
<dbReference type="RefSeq" id="WP_203964735.1">
    <property type="nucleotide sequence ID" value="NZ_AP023355.1"/>
</dbReference>
<feature type="transmembrane region" description="Helical" evidence="3">
    <location>
        <begin position="88"/>
        <end position="110"/>
    </location>
</feature>
<evidence type="ECO:0000313" key="5">
    <source>
        <dbReference type="EMBL" id="BCJ38746.1"/>
    </source>
</evidence>
<dbReference type="PANTHER" id="PTHR33392">
    <property type="entry name" value="POLYISOPRENYL-TEICHOIC ACID--PEPTIDOGLYCAN TEICHOIC ACID TRANSFERASE TAGU"/>
    <property type="match status" value="1"/>
</dbReference>
<reference evidence="5 6" key="1">
    <citation type="submission" date="2020-08" db="EMBL/GenBank/DDBJ databases">
        <title>Whole genome shotgun sequence of Actinocatenispora thailandica NBRC 105041.</title>
        <authorList>
            <person name="Komaki H."/>
            <person name="Tamura T."/>
        </authorList>
    </citation>
    <scope>NUCLEOTIDE SEQUENCE [LARGE SCALE GENOMIC DNA]</scope>
    <source>
        <strain evidence="5 6">NBRC 105041</strain>
    </source>
</reference>
<feature type="region of interest" description="Disordered" evidence="2">
    <location>
        <begin position="1"/>
        <end position="79"/>
    </location>
</feature>
<proteinExistence type="inferred from homology"/>
<feature type="domain" description="Cell envelope-related transcriptional attenuator" evidence="4">
    <location>
        <begin position="160"/>
        <end position="312"/>
    </location>
</feature>
<gene>
    <name evidence="5" type="ORF">Athai_62490</name>
</gene>
<evidence type="ECO:0000313" key="6">
    <source>
        <dbReference type="Proteomes" id="UP000611640"/>
    </source>
</evidence>
<evidence type="ECO:0000259" key="4">
    <source>
        <dbReference type="Pfam" id="PF03816"/>
    </source>
</evidence>
<dbReference type="Proteomes" id="UP000611640">
    <property type="component" value="Chromosome"/>
</dbReference>